<protein>
    <recommendedName>
        <fullName evidence="1">Aminoglycoside phosphotransferase domain-containing protein</fullName>
    </recommendedName>
</protein>
<sequence>MNPPVSPLKRQKTLWHPKSFKDLDAINNPNDVLYVKDNRRVVRIGPGVLIKSGGSDFGEEVLCSRFAREELSLPVPRILHYPGSARRRFVWNMSTLAMLTNDRLRGVWYISMEEVPGVSLDKVVDTLPEEQLERIGLQLRGYVKRMQSVRGRALGSITGKPYRTFPVSPFYQPRETFENFADFREYLCALLVLCDCMSEEDMDRLFYAFPRNASIRFAHADLLPKNIMVDGSAVTGIIDWASAGFYPDFWDYCRMHDPEFMTPGWDKMLRTIFPGERRQAEIHAVATIVHSLVTYI</sequence>
<reference evidence="3" key="1">
    <citation type="submission" date="2024-04" db="EMBL/GenBank/DDBJ databases">
        <authorList>
            <person name="Shaw F."/>
            <person name="Minotto A."/>
        </authorList>
    </citation>
    <scope>NUCLEOTIDE SEQUENCE [LARGE SCALE GENOMIC DNA]</scope>
</reference>
<dbReference type="PANTHER" id="PTHR21310">
    <property type="entry name" value="AMINOGLYCOSIDE PHOSPHOTRANSFERASE-RELATED-RELATED"/>
    <property type="match status" value="1"/>
</dbReference>
<dbReference type="InterPro" id="IPR002575">
    <property type="entry name" value="Aminoglycoside_PTrfase"/>
</dbReference>
<dbReference type="InterPro" id="IPR011009">
    <property type="entry name" value="Kinase-like_dom_sf"/>
</dbReference>
<keyword evidence="3" id="KW-1185">Reference proteome</keyword>
<dbReference type="PANTHER" id="PTHR21310:SF58">
    <property type="entry name" value="AMINOGLYCOSIDE PHOSPHOTRANSFERASE DOMAIN-CONTAINING PROTEIN"/>
    <property type="match status" value="1"/>
</dbReference>
<dbReference type="Gene3D" id="3.90.1200.10">
    <property type="match status" value="1"/>
</dbReference>
<dbReference type="SUPFAM" id="SSF56112">
    <property type="entry name" value="Protein kinase-like (PK-like)"/>
    <property type="match status" value="1"/>
</dbReference>
<evidence type="ECO:0000259" key="1">
    <source>
        <dbReference type="Pfam" id="PF01636"/>
    </source>
</evidence>
<proteinExistence type="predicted"/>
<accession>A0ABP1DXU5</accession>
<feature type="domain" description="Aminoglycoside phosphotransferase" evidence="1">
    <location>
        <begin position="63"/>
        <end position="270"/>
    </location>
</feature>
<dbReference type="EMBL" id="OZ037949">
    <property type="protein sequence ID" value="CAL1711839.1"/>
    <property type="molecule type" value="Genomic_DNA"/>
</dbReference>
<dbReference type="Proteomes" id="UP001497453">
    <property type="component" value="Chromosome 6"/>
</dbReference>
<gene>
    <name evidence="2" type="ORF">GFSPODELE1_LOCUS8525</name>
</gene>
<dbReference type="Pfam" id="PF01636">
    <property type="entry name" value="APH"/>
    <property type="match status" value="1"/>
</dbReference>
<dbReference type="InterPro" id="IPR051678">
    <property type="entry name" value="AGP_Transferase"/>
</dbReference>
<evidence type="ECO:0000313" key="3">
    <source>
        <dbReference type="Proteomes" id="UP001497453"/>
    </source>
</evidence>
<organism evidence="2 3">
    <name type="scientific">Somion occarium</name>
    <dbReference type="NCBI Taxonomy" id="3059160"/>
    <lineage>
        <taxon>Eukaryota</taxon>
        <taxon>Fungi</taxon>
        <taxon>Dikarya</taxon>
        <taxon>Basidiomycota</taxon>
        <taxon>Agaricomycotina</taxon>
        <taxon>Agaricomycetes</taxon>
        <taxon>Polyporales</taxon>
        <taxon>Cerrenaceae</taxon>
        <taxon>Somion</taxon>
    </lineage>
</organism>
<name>A0ABP1DXU5_9APHY</name>
<evidence type="ECO:0000313" key="2">
    <source>
        <dbReference type="EMBL" id="CAL1711839.1"/>
    </source>
</evidence>